<organism evidence="3 4">
    <name type="scientific">Plasmodium coatneyi</name>
    <dbReference type="NCBI Taxonomy" id="208452"/>
    <lineage>
        <taxon>Eukaryota</taxon>
        <taxon>Sar</taxon>
        <taxon>Alveolata</taxon>
        <taxon>Apicomplexa</taxon>
        <taxon>Aconoidasida</taxon>
        <taxon>Haemosporida</taxon>
        <taxon>Plasmodiidae</taxon>
        <taxon>Plasmodium</taxon>
    </lineage>
</organism>
<dbReference type="EMBL" id="CP016250">
    <property type="protein sequence ID" value="ANQ10401.1"/>
    <property type="molecule type" value="Genomic_DNA"/>
</dbReference>
<keyword evidence="2" id="KW-1133">Transmembrane helix</keyword>
<protein>
    <recommendedName>
        <fullName evidence="5">KIR protein</fullName>
    </recommendedName>
</protein>
<accession>A0A1B1E5W3</accession>
<dbReference type="VEuPathDB" id="PlasmoDB:PCOAH_00042200"/>
<gene>
    <name evidence="3" type="ORF">PCOAH_00042200</name>
</gene>
<sequence>MVGDKISLDQLPAKLEHDKFNSGVTGDIHSDKRQYRGQVRSALQGALQIWLRDNGYTDDIIGRYCYACSQKKEDSLPTDTPCYFFYYWLGTKIKNKLEGRSFVYAMKSIYQTMEPIKFGNMCTNIYPNISWDMFERSKTLFDYWYNYINAKAQLESSEFRCNPEKKAYLSTALLAYNGVQDDCDKSRISKHSTYCMNIRTKYQTCNPYVLLSEDCGQEYGERTELRTEELQGRSGPLLYSEWIYDMLQQGGTASTGSNTLANAPLTDVTGYSEFHDWLPTIGGAWNLVSKIKKRDQDDNTICLGFYYWLGHLLFNDCGLQSISDCINRIYQELKKLSHENKCGPLSHHNSEDDFKGHKKIFELSQDYNPKKEQLQNYYDSCSNYYRNNVRKTPPTSFPSDVKEQCKNDSGEDTTTNTYCTKFKTTYETYCTKNPWEVGCEVFKPETKKIGDETATLSVSTGAGTVAPIVSSVFGTLVGLPAIAFLLYKHTSLFSGIKSSFGGSAGRSSTRKRRTIESDFDTLTEDTLTEYSTEASRAFYSADESTIYGGRPPSGKRGASNGRSGNRNNISYQRM</sequence>
<evidence type="ECO:0000256" key="2">
    <source>
        <dbReference type="SAM" id="Phobius"/>
    </source>
</evidence>
<name>A0A1B1E5W3_9APIC</name>
<evidence type="ECO:0000313" key="3">
    <source>
        <dbReference type="EMBL" id="ANQ10401.1"/>
    </source>
</evidence>
<dbReference type="AlphaFoldDB" id="A0A1B1E5W3"/>
<keyword evidence="2" id="KW-0472">Membrane</keyword>
<dbReference type="RefSeq" id="XP_019917096.1">
    <property type="nucleotide sequence ID" value="XM_020061004.1"/>
</dbReference>
<feature type="compositionally biased region" description="Low complexity" evidence="1">
    <location>
        <begin position="554"/>
        <end position="574"/>
    </location>
</feature>
<dbReference type="InterPro" id="IPR008780">
    <property type="entry name" value="Plasmodium_Vir"/>
</dbReference>
<dbReference type="Pfam" id="PF05795">
    <property type="entry name" value="Plasmodium_Vir"/>
    <property type="match status" value="1"/>
</dbReference>
<dbReference type="KEGG" id="pcot:PCOAH_00042200"/>
<evidence type="ECO:0000313" key="4">
    <source>
        <dbReference type="Proteomes" id="UP000092716"/>
    </source>
</evidence>
<proteinExistence type="predicted"/>
<reference evidence="4" key="1">
    <citation type="submission" date="2016-06" db="EMBL/GenBank/DDBJ databases">
        <title>First high quality genome sequence of Plasmodium coatneyi using continuous long reads from single molecule, real-time sequencing.</title>
        <authorList>
            <person name="Chien J.-T."/>
            <person name="Pakala S.B."/>
            <person name="Geraldo J.A."/>
            <person name="Lapp S.A."/>
            <person name="Barnwell J.W."/>
            <person name="Kissinger J.C."/>
            <person name="Galinski M.R."/>
            <person name="Humphrey J.C."/>
        </authorList>
    </citation>
    <scope>NUCLEOTIDE SEQUENCE [LARGE SCALE GENOMIC DNA]</scope>
    <source>
        <strain evidence="4">Hackeri</strain>
    </source>
</reference>
<feature type="transmembrane region" description="Helical" evidence="2">
    <location>
        <begin position="465"/>
        <end position="487"/>
    </location>
</feature>
<evidence type="ECO:0008006" key="5">
    <source>
        <dbReference type="Google" id="ProtNLM"/>
    </source>
</evidence>
<dbReference type="GeneID" id="30910951"/>
<evidence type="ECO:0000256" key="1">
    <source>
        <dbReference type="SAM" id="MobiDB-lite"/>
    </source>
</evidence>
<keyword evidence="4" id="KW-1185">Reference proteome</keyword>
<keyword evidence="2" id="KW-0812">Transmembrane</keyword>
<feature type="region of interest" description="Disordered" evidence="1">
    <location>
        <begin position="544"/>
        <end position="574"/>
    </location>
</feature>
<dbReference type="Proteomes" id="UP000092716">
    <property type="component" value="Chromosome 12"/>
</dbReference>